<feature type="transmembrane region" description="Helical" evidence="8">
    <location>
        <begin position="123"/>
        <end position="141"/>
    </location>
</feature>
<gene>
    <name evidence="10" type="ORF">GSF22_28340</name>
</gene>
<dbReference type="EMBL" id="WVUH01000364">
    <property type="protein sequence ID" value="MBO4209871.1"/>
    <property type="molecule type" value="Genomic_DNA"/>
</dbReference>
<comment type="subcellular location">
    <subcellularLocation>
        <location evidence="1">Cell membrane</location>
        <topology evidence="1">Multi-pass membrane protein</topology>
    </subcellularLocation>
</comment>
<evidence type="ECO:0000313" key="10">
    <source>
        <dbReference type="EMBL" id="MBO4209871.1"/>
    </source>
</evidence>
<keyword evidence="2" id="KW-1003">Cell membrane</keyword>
<feature type="domain" description="Glycosyltransferase RgtA/B/C/D-like" evidence="9">
    <location>
        <begin position="106"/>
        <end position="250"/>
    </location>
</feature>
<organism evidence="10 11">
    <name type="scientific">Micromonospora echinofusca</name>
    <dbReference type="NCBI Taxonomy" id="47858"/>
    <lineage>
        <taxon>Bacteria</taxon>
        <taxon>Bacillati</taxon>
        <taxon>Actinomycetota</taxon>
        <taxon>Actinomycetes</taxon>
        <taxon>Micromonosporales</taxon>
        <taxon>Micromonosporaceae</taxon>
        <taxon>Micromonospora</taxon>
    </lineage>
</organism>
<dbReference type="RefSeq" id="WP_208816863.1">
    <property type="nucleotide sequence ID" value="NZ_WVUH01000364.1"/>
</dbReference>
<evidence type="ECO:0000259" key="9">
    <source>
        <dbReference type="Pfam" id="PF13231"/>
    </source>
</evidence>
<dbReference type="PANTHER" id="PTHR33908:SF11">
    <property type="entry name" value="MEMBRANE PROTEIN"/>
    <property type="match status" value="1"/>
</dbReference>
<feature type="transmembrane region" description="Helical" evidence="8">
    <location>
        <begin position="148"/>
        <end position="165"/>
    </location>
</feature>
<evidence type="ECO:0000256" key="3">
    <source>
        <dbReference type="ARBA" id="ARBA00022676"/>
    </source>
</evidence>
<evidence type="ECO:0000256" key="1">
    <source>
        <dbReference type="ARBA" id="ARBA00004651"/>
    </source>
</evidence>
<keyword evidence="6 8" id="KW-1133">Transmembrane helix</keyword>
<keyword evidence="11" id="KW-1185">Reference proteome</keyword>
<dbReference type="Proteomes" id="UP000823521">
    <property type="component" value="Unassembled WGS sequence"/>
</dbReference>
<accession>A0ABS3VZ97</accession>
<reference evidence="10 11" key="1">
    <citation type="submission" date="2019-12" db="EMBL/GenBank/DDBJ databases">
        <title>Whole genome sequencing of endophytic Actinobacterium Micromonospora sp. MPMI6T.</title>
        <authorList>
            <person name="Evv R."/>
            <person name="Podile A.R."/>
        </authorList>
    </citation>
    <scope>NUCLEOTIDE SEQUENCE [LARGE SCALE GENOMIC DNA]</scope>
    <source>
        <strain evidence="10 11">MPMI6</strain>
    </source>
</reference>
<sequence length="294" mass="31632">MDSRTNERDLTAVIPRLRNMQLARRDPWGEDESHPPLDAPTDAPRTRVTPWLVPGLLMAALGLTGIGRPALWTDELATWGVARSSWSEMFALLRWVDAIIGPYYTLIRGWAELAGTSDTALRLPSVLAMTGAAALVGALGAQLAGPRTGLTAGLLFALLPAASRFAQEARVYAFVVFCAVLATYLLVQAVTRPRPWRWPAYLLAVAALGVLHPIALLLLAAHGWVVLAQHRDRAVGWLLAATVGALPALPLLRLGNQQKSQVAWIPPADAQTLLTLPREIVGVAWIGLLLGVLA</sequence>
<evidence type="ECO:0000256" key="7">
    <source>
        <dbReference type="ARBA" id="ARBA00023136"/>
    </source>
</evidence>
<keyword evidence="4" id="KW-0808">Transferase</keyword>
<keyword evidence="7 8" id="KW-0472">Membrane</keyword>
<evidence type="ECO:0000256" key="5">
    <source>
        <dbReference type="ARBA" id="ARBA00022692"/>
    </source>
</evidence>
<comment type="caution">
    <text evidence="10">The sequence shown here is derived from an EMBL/GenBank/DDBJ whole genome shotgun (WGS) entry which is preliminary data.</text>
</comment>
<feature type="transmembrane region" description="Helical" evidence="8">
    <location>
        <begin position="234"/>
        <end position="252"/>
    </location>
</feature>
<dbReference type="PANTHER" id="PTHR33908">
    <property type="entry name" value="MANNOSYLTRANSFERASE YKCB-RELATED"/>
    <property type="match status" value="1"/>
</dbReference>
<feature type="transmembrane region" description="Helical" evidence="8">
    <location>
        <begin position="202"/>
        <end position="228"/>
    </location>
</feature>
<dbReference type="InterPro" id="IPR050297">
    <property type="entry name" value="LipidA_mod_glycosyltrf_83"/>
</dbReference>
<evidence type="ECO:0000313" key="11">
    <source>
        <dbReference type="Proteomes" id="UP000823521"/>
    </source>
</evidence>
<evidence type="ECO:0000256" key="8">
    <source>
        <dbReference type="SAM" id="Phobius"/>
    </source>
</evidence>
<keyword evidence="3" id="KW-0328">Glycosyltransferase</keyword>
<proteinExistence type="predicted"/>
<evidence type="ECO:0000256" key="4">
    <source>
        <dbReference type="ARBA" id="ARBA00022679"/>
    </source>
</evidence>
<feature type="transmembrane region" description="Helical" evidence="8">
    <location>
        <begin position="171"/>
        <end position="190"/>
    </location>
</feature>
<feature type="transmembrane region" description="Helical" evidence="8">
    <location>
        <begin position="92"/>
        <end position="111"/>
    </location>
</feature>
<evidence type="ECO:0000256" key="6">
    <source>
        <dbReference type="ARBA" id="ARBA00022989"/>
    </source>
</evidence>
<protein>
    <recommendedName>
        <fullName evidence="9">Glycosyltransferase RgtA/B/C/D-like domain-containing protein</fullName>
    </recommendedName>
</protein>
<dbReference type="InterPro" id="IPR038731">
    <property type="entry name" value="RgtA/B/C-like"/>
</dbReference>
<name>A0ABS3VZ97_MICEH</name>
<evidence type="ECO:0000256" key="2">
    <source>
        <dbReference type="ARBA" id="ARBA00022475"/>
    </source>
</evidence>
<feature type="non-terminal residue" evidence="10">
    <location>
        <position position="294"/>
    </location>
</feature>
<keyword evidence="5 8" id="KW-0812">Transmembrane</keyword>
<feature type="transmembrane region" description="Helical" evidence="8">
    <location>
        <begin position="51"/>
        <end position="71"/>
    </location>
</feature>
<dbReference type="Pfam" id="PF13231">
    <property type="entry name" value="PMT_2"/>
    <property type="match status" value="1"/>
</dbReference>